<dbReference type="Proteomes" id="UP000195667">
    <property type="component" value="Unassembled WGS sequence"/>
</dbReference>
<protein>
    <submittedName>
        <fullName evidence="1">Uncharacterized protein</fullName>
    </submittedName>
</protein>
<sequence>MADTDVVAANKINETAGKQRNFNIIISKVINLCNQYNNKIYYFLQISLITIHKTSLKSLIVHLKPIALF</sequence>
<gene>
    <name evidence="1" type="ORF">CRENPOLYSF1_240060</name>
</gene>
<evidence type="ECO:0000313" key="2">
    <source>
        <dbReference type="Proteomes" id="UP000195667"/>
    </source>
</evidence>
<dbReference type="AlphaFoldDB" id="A0A1R4H7Y4"/>
<proteinExistence type="predicted"/>
<organism evidence="1 2">
    <name type="scientific">Crenothrix polyspora</name>
    <dbReference type="NCBI Taxonomy" id="360316"/>
    <lineage>
        <taxon>Bacteria</taxon>
        <taxon>Pseudomonadati</taxon>
        <taxon>Pseudomonadota</taxon>
        <taxon>Gammaproteobacteria</taxon>
        <taxon>Methylococcales</taxon>
        <taxon>Crenotrichaceae</taxon>
        <taxon>Crenothrix</taxon>
    </lineage>
</organism>
<reference evidence="2" key="1">
    <citation type="submission" date="2017-02" db="EMBL/GenBank/DDBJ databases">
        <authorList>
            <person name="Daims H."/>
        </authorList>
    </citation>
    <scope>NUCLEOTIDE SEQUENCE [LARGE SCALE GENOMIC DNA]</scope>
</reference>
<accession>A0A1R4H7Y4</accession>
<evidence type="ECO:0000313" key="1">
    <source>
        <dbReference type="EMBL" id="SJM92141.1"/>
    </source>
</evidence>
<keyword evidence="2" id="KW-1185">Reference proteome</keyword>
<dbReference type="EMBL" id="FUKI01000098">
    <property type="protein sequence ID" value="SJM92141.1"/>
    <property type="molecule type" value="Genomic_DNA"/>
</dbReference>
<name>A0A1R4H7Y4_9GAMM</name>